<evidence type="ECO:0000313" key="1">
    <source>
        <dbReference type="EMBL" id="POR30915.1"/>
    </source>
</evidence>
<accession>A0A2S4KLC8</accession>
<dbReference type="EMBL" id="PKSG01001133">
    <property type="protein sequence ID" value="POR30915.1"/>
    <property type="molecule type" value="Genomic_DNA"/>
</dbReference>
<comment type="caution">
    <text evidence="1">The sequence shown here is derived from an EMBL/GenBank/DDBJ whole genome shotgun (WGS) entry which is preliminary data.</text>
</comment>
<evidence type="ECO:0000313" key="2">
    <source>
        <dbReference type="Proteomes" id="UP000237481"/>
    </source>
</evidence>
<dbReference type="AlphaFoldDB" id="A0A2S4KLC8"/>
<organism evidence="1 2">
    <name type="scientific">Tolypocladium paradoxum</name>
    <dbReference type="NCBI Taxonomy" id="94208"/>
    <lineage>
        <taxon>Eukaryota</taxon>
        <taxon>Fungi</taxon>
        <taxon>Dikarya</taxon>
        <taxon>Ascomycota</taxon>
        <taxon>Pezizomycotina</taxon>
        <taxon>Sordariomycetes</taxon>
        <taxon>Hypocreomycetidae</taxon>
        <taxon>Hypocreales</taxon>
        <taxon>Ophiocordycipitaceae</taxon>
        <taxon>Tolypocladium</taxon>
    </lineage>
</organism>
<dbReference type="Proteomes" id="UP000237481">
    <property type="component" value="Unassembled WGS sequence"/>
</dbReference>
<sequence>MSRLPDGTRVELLDRATTPPWNELFDPWALRLRHLRTKYQVKYRTTGKDHLACEGQWLIIRCRRFRVGIDSGRVWGAVCRVQRAAQLSFGPSEPQNLSSGTPQCWLHAGRLTPNIIGGRRPGLALGNRNSRTGWECSLTGVQEGGWKESRVGHVA</sequence>
<name>A0A2S4KLC8_9HYPO</name>
<gene>
    <name evidence="1" type="ORF">TPAR_08902</name>
</gene>
<protein>
    <submittedName>
        <fullName evidence="1">Uncharacterized protein</fullName>
    </submittedName>
</protein>
<keyword evidence="2" id="KW-1185">Reference proteome</keyword>
<reference evidence="1 2" key="1">
    <citation type="submission" date="2018-01" db="EMBL/GenBank/DDBJ databases">
        <title>Harnessing the power of phylogenomics to disentangle the directionality and signatures of interkingdom host jumping in the parasitic fungal genus Tolypocladium.</title>
        <authorList>
            <person name="Quandt C.A."/>
            <person name="Patterson W."/>
            <person name="Spatafora J.W."/>
        </authorList>
    </citation>
    <scope>NUCLEOTIDE SEQUENCE [LARGE SCALE GENOMIC DNA]</scope>
    <source>
        <strain evidence="1 2">NRBC 100945</strain>
    </source>
</reference>
<proteinExistence type="predicted"/>